<dbReference type="Proteomes" id="UP000429523">
    <property type="component" value="Unassembled WGS sequence"/>
</dbReference>
<accession>A0A6A3PF16</accession>
<dbReference type="AlphaFoldDB" id="A0A6A3PF16"/>
<evidence type="ECO:0000256" key="2">
    <source>
        <dbReference type="ARBA" id="ARBA00004613"/>
    </source>
</evidence>
<feature type="signal peptide" evidence="4">
    <location>
        <begin position="1"/>
        <end position="17"/>
    </location>
</feature>
<dbReference type="EMBL" id="QXGC01008791">
    <property type="protein sequence ID" value="KAE9158361.1"/>
    <property type="molecule type" value="Genomic_DNA"/>
</dbReference>
<evidence type="ECO:0000313" key="15">
    <source>
        <dbReference type="Proteomes" id="UP000433483"/>
    </source>
</evidence>
<keyword evidence="15" id="KW-1185">Reference proteome</keyword>
<evidence type="ECO:0000259" key="5">
    <source>
        <dbReference type="Pfam" id="PF20147"/>
    </source>
</evidence>
<dbReference type="Proteomes" id="UP000440732">
    <property type="component" value="Unassembled WGS sequence"/>
</dbReference>
<dbReference type="EMBL" id="QXGF01007831">
    <property type="protein sequence ID" value="KAE8917180.1"/>
    <property type="molecule type" value="Genomic_DNA"/>
</dbReference>
<dbReference type="EMBL" id="QXGD01007682">
    <property type="protein sequence ID" value="KAE9160422.1"/>
    <property type="molecule type" value="Genomic_DNA"/>
</dbReference>
<evidence type="ECO:0000313" key="17">
    <source>
        <dbReference type="Proteomes" id="UP000440367"/>
    </source>
</evidence>
<dbReference type="EMBL" id="QXGA01008984">
    <property type="protein sequence ID" value="KAE9057233.1"/>
    <property type="molecule type" value="Genomic_DNA"/>
</dbReference>
<evidence type="ECO:0000313" key="9">
    <source>
        <dbReference type="EMBL" id="KAE9057233.1"/>
    </source>
</evidence>
<comment type="caution">
    <text evidence="8">The sequence shown here is derived from an EMBL/GenBank/DDBJ whole genome shotgun (WGS) entry which is preliminary data.</text>
</comment>
<evidence type="ECO:0000313" key="10">
    <source>
        <dbReference type="EMBL" id="KAE9158124.1"/>
    </source>
</evidence>
<evidence type="ECO:0000313" key="12">
    <source>
        <dbReference type="EMBL" id="KAE9160422.1"/>
    </source>
</evidence>
<protein>
    <recommendedName>
        <fullName evidence="5">Crinkler effector protein N-terminal domain-containing protein</fullName>
    </recommendedName>
</protein>
<dbReference type="GO" id="GO:0043657">
    <property type="term" value="C:host cell"/>
    <property type="evidence" value="ECO:0007669"/>
    <property type="project" value="UniProtKB-SubCell"/>
</dbReference>
<dbReference type="Proteomes" id="UP000433483">
    <property type="component" value="Unassembled WGS sequence"/>
</dbReference>
<keyword evidence="3" id="KW-0964">Secreted</keyword>
<dbReference type="EMBL" id="QXFX01008685">
    <property type="protein sequence ID" value="KAE9055370.1"/>
    <property type="molecule type" value="Genomic_DNA"/>
</dbReference>
<name>A0A6A3PF16_9STRA</name>
<dbReference type="Pfam" id="PF20147">
    <property type="entry name" value="Crinkler"/>
    <property type="match status" value="1"/>
</dbReference>
<evidence type="ECO:0000313" key="11">
    <source>
        <dbReference type="EMBL" id="KAE9158361.1"/>
    </source>
</evidence>
<proteinExistence type="predicted"/>
<reference evidence="14 15" key="1">
    <citation type="submission" date="2018-08" db="EMBL/GenBank/DDBJ databases">
        <title>Genomic investigation of the strawberry pathogen Phytophthora fragariae indicates pathogenicity is determined by transcriptional variation in three key races.</title>
        <authorList>
            <person name="Adams T.M."/>
            <person name="Armitage A.D."/>
            <person name="Sobczyk M.K."/>
            <person name="Bates H.J."/>
            <person name="Dunwell J.M."/>
            <person name="Nellist C.F."/>
            <person name="Harrison R.J."/>
        </authorList>
    </citation>
    <scope>NUCLEOTIDE SEQUENCE [LARGE SCALE GENOMIC DNA]</scope>
    <source>
        <strain evidence="13 16">A4</strain>
        <strain evidence="12 17">BC-1</strain>
        <strain evidence="11 20">BC-23</strain>
        <strain evidence="10 15">NOV-27</strain>
        <strain evidence="9 18">NOV-5</strain>
        <strain evidence="8 19">NOV-71</strain>
        <strain evidence="6 14">NOV-9</strain>
        <strain evidence="7 21">ONT-3</strain>
    </source>
</reference>
<evidence type="ECO:0000256" key="1">
    <source>
        <dbReference type="ARBA" id="ARBA00004340"/>
    </source>
</evidence>
<evidence type="ECO:0000313" key="20">
    <source>
        <dbReference type="Proteomes" id="UP000476176"/>
    </source>
</evidence>
<evidence type="ECO:0000313" key="14">
    <source>
        <dbReference type="Proteomes" id="UP000429523"/>
    </source>
</evidence>
<dbReference type="EMBL" id="QXFZ01008344">
    <property type="protein sequence ID" value="KAE9055808.1"/>
    <property type="molecule type" value="Genomic_DNA"/>
</dbReference>
<dbReference type="Proteomes" id="UP000441208">
    <property type="component" value="Unassembled WGS sequence"/>
</dbReference>
<dbReference type="OrthoDB" id="126296at2759"/>
<keyword evidence="4" id="KW-0732">Signal</keyword>
<evidence type="ECO:0000313" key="8">
    <source>
        <dbReference type="EMBL" id="KAE9055808.1"/>
    </source>
</evidence>
<evidence type="ECO:0000313" key="7">
    <source>
        <dbReference type="EMBL" id="KAE9055370.1"/>
    </source>
</evidence>
<comment type="subcellular location">
    <subcellularLocation>
        <location evidence="1">Host cell</location>
    </subcellularLocation>
    <subcellularLocation>
        <location evidence="2">Secreted</location>
    </subcellularLocation>
</comment>
<dbReference type="Proteomes" id="UP000488956">
    <property type="component" value="Unassembled WGS sequence"/>
</dbReference>
<sequence>MVKLFCAIVGVVGSAFSVRVDESDEPESVDDLKEAIKKKKPDTIKGEADKLQLFLAKKADSKWVPDDHTLDALLQRGDVTSFEEMRAS</sequence>
<evidence type="ECO:0000256" key="4">
    <source>
        <dbReference type="SAM" id="SignalP"/>
    </source>
</evidence>
<dbReference type="Proteomes" id="UP000476176">
    <property type="component" value="Unassembled WGS sequence"/>
</dbReference>
<dbReference type="EMBL" id="QXGE01008863">
    <property type="protein sequence ID" value="KAE9261394.1"/>
    <property type="molecule type" value="Genomic_DNA"/>
</dbReference>
<evidence type="ECO:0000313" key="16">
    <source>
        <dbReference type="Proteomes" id="UP000437068"/>
    </source>
</evidence>
<evidence type="ECO:0000313" key="6">
    <source>
        <dbReference type="EMBL" id="KAE8917180.1"/>
    </source>
</evidence>
<evidence type="ECO:0000256" key="3">
    <source>
        <dbReference type="ARBA" id="ARBA00022525"/>
    </source>
</evidence>
<gene>
    <name evidence="13" type="ORF">PF001_g32425</name>
    <name evidence="12" type="ORF">PF002_g32620</name>
    <name evidence="11" type="ORF">PF004_g31902</name>
    <name evidence="10" type="ORF">PF005_g32580</name>
    <name evidence="9" type="ORF">PF006_g32477</name>
    <name evidence="8" type="ORF">PF007_g32192</name>
    <name evidence="6" type="ORF">PF009_g32497</name>
    <name evidence="7" type="ORF">PF010_g32175</name>
</gene>
<dbReference type="InterPro" id="IPR045379">
    <property type="entry name" value="Crinkler_N"/>
</dbReference>
<evidence type="ECO:0000313" key="21">
    <source>
        <dbReference type="Proteomes" id="UP000488956"/>
    </source>
</evidence>
<evidence type="ECO:0000313" key="19">
    <source>
        <dbReference type="Proteomes" id="UP000441208"/>
    </source>
</evidence>
<evidence type="ECO:0000313" key="13">
    <source>
        <dbReference type="EMBL" id="KAE9261394.1"/>
    </source>
</evidence>
<feature type="domain" description="Crinkler effector protein N-terminal" evidence="5">
    <location>
        <begin position="2"/>
        <end position="86"/>
    </location>
</feature>
<dbReference type="EMBL" id="QXGB01008234">
    <property type="protein sequence ID" value="KAE9158124.1"/>
    <property type="molecule type" value="Genomic_DNA"/>
</dbReference>
<organism evidence="8 19">
    <name type="scientific">Phytophthora fragariae</name>
    <dbReference type="NCBI Taxonomy" id="53985"/>
    <lineage>
        <taxon>Eukaryota</taxon>
        <taxon>Sar</taxon>
        <taxon>Stramenopiles</taxon>
        <taxon>Oomycota</taxon>
        <taxon>Peronosporomycetes</taxon>
        <taxon>Peronosporales</taxon>
        <taxon>Peronosporaceae</taxon>
        <taxon>Phytophthora</taxon>
    </lineage>
</organism>
<dbReference type="Proteomes" id="UP000437068">
    <property type="component" value="Unassembled WGS sequence"/>
</dbReference>
<dbReference type="Proteomes" id="UP000440367">
    <property type="component" value="Unassembled WGS sequence"/>
</dbReference>
<feature type="chain" id="PRO_5033873940" description="Crinkler effector protein N-terminal domain-containing protein" evidence="4">
    <location>
        <begin position="18"/>
        <end position="88"/>
    </location>
</feature>
<evidence type="ECO:0000313" key="18">
    <source>
        <dbReference type="Proteomes" id="UP000440732"/>
    </source>
</evidence>
<dbReference type="GO" id="GO:0005576">
    <property type="term" value="C:extracellular region"/>
    <property type="evidence" value="ECO:0007669"/>
    <property type="project" value="UniProtKB-SubCell"/>
</dbReference>